<dbReference type="AlphaFoldDB" id="A0A5J5AS38"/>
<keyword evidence="3" id="KW-1185">Reference proteome</keyword>
<dbReference type="Proteomes" id="UP000325577">
    <property type="component" value="Linkage Group LG19"/>
</dbReference>
<gene>
    <name evidence="2" type="ORF">F0562_032652</name>
</gene>
<accession>A0A5J5AS38</accession>
<reference evidence="2 3" key="1">
    <citation type="submission" date="2019-09" db="EMBL/GenBank/DDBJ databases">
        <title>A chromosome-level genome assembly of the Chinese tupelo Nyssa sinensis.</title>
        <authorList>
            <person name="Yang X."/>
            <person name="Kang M."/>
            <person name="Yang Y."/>
            <person name="Xiong H."/>
            <person name="Wang M."/>
            <person name="Zhang Z."/>
            <person name="Wang Z."/>
            <person name="Wu H."/>
            <person name="Ma T."/>
            <person name="Liu J."/>
            <person name="Xi Z."/>
        </authorList>
    </citation>
    <scope>NUCLEOTIDE SEQUENCE [LARGE SCALE GENOMIC DNA]</scope>
    <source>
        <strain evidence="2">J267</strain>
        <tissue evidence="2">Leaf</tissue>
    </source>
</reference>
<evidence type="ECO:0000313" key="2">
    <source>
        <dbReference type="EMBL" id="KAA8532532.1"/>
    </source>
</evidence>
<proteinExistence type="predicted"/>
<dbReference type="PANTHER" id="PTHR15907">
    <property type="entry name" value="DUF614 FAMILY PROTEIN-RELATED"/>
    <property type="match status" value="1"/>
</dbReference>
<protein>
    <submittedName>
        <fullName evidence="2">Uncharacterized protein</fullName>
    </submittedName>
</protein>
<keyword evidence="1" id="KW-0472">Membrane</keyword>
<dbReference type="NCBIfam" id="TIGR01571">
    <property type="entry name" value="A_thal_Cys_rich"/>
    <property type="match status" value="1"/>
</dbReference>
<organism evidence="2 3">
    <name type="scientific">Nyssa sinensis</name>
    <dbReference type="NCBI Taxonomy" id="561372"/>
    <lineage>
        <taxon>Eukaryota</taxon>
        <taxon>Viridiplantae</taxon>
        <taxon>Streptophyta</taxon>
        <taxon>Embryophyta</taxon>
        <taxon>Tracheophyta</taxon>
        <taxon>Spermatophyta</taxon>
        <taxon>Magnoliopsida</taxon>
        <taxon>eudicotyledons</taxon>
        <taxon>Gunneridae</taxon>
        <taxon>Pentapetalae</taxon>
        <taxon>asterids</taxon>
        <taxon>Cornales</taxon>
        <taxon>Nyssaceae</taxon>
        <taxon>Nyssa</taxon>
    </lineage>
</organism>
<keyword evidence="1" id="KW-0812">Transmembrane</keyword>
<dbReference type="Pfam" id="PF04749">
    <property type="entry name" value="PLAC8"/>
    <property type="match status" value="1"/>
</dbReference>
<keyword evidence="1" id="KW-1133">Transmembrane helix</keyword>
<evidence type="ECO:0000256" key="1">
    <source>
        <dbReference type="SAM" id="Phobius"/>
    </source>
</evidence>
<sequence length="181" mass="20011">MNSSGRDDLYRLAAYSAPPKIVTGRPVSPMNQQAPIENRPGTQVAWSTGLCGCCEDISSCCLTCWCPCISFGYIAEIIDKGSTSCGTGAAIYAIISCFTCLGCCYSCFYRSKMRREYMLKEGPCCDCLVHSCCEPCALCQEQRELKSRDFDLSIGWHENMERQNHRMAGAPTAPVVEGMYR</sequence>
<name>A0A5J5AS38_9ASTE</name>
<evidence type="ECO:0000313" key="3">
    <source>
        <dbReference type="Proteomes" id="UP000325577"/>
    </source>
</evidence>
<feature type="transmembrane region" description="Helical" evidence="1">
    <location>
        <begin position="89"/>
        <end position="108"/>
    </location>
</feature>
<dbReference type="EMBL" id="CM018042">
    <property type="protein sequence ID" value="KAA8532532.1"/>
    <property type="molecule type" value="Genomic_DNA"/>
</dbReference>
<dbReference type="InterPro" id="IPR006461">
    <property type="entry name" value="PLAC_motif_containing"/>
</dbReference>
<dbReference type="OrthoDB" id="1045822at2759"/>